<comment type="caution">
    <text evidence="3">The sequence shown here is derived from an EMBL/GenBank/DDBJ whole genome shotgun (WGS) entry which is preliminary data.</text>
</comment>
<dbReference type="Pfam" id="PF00378">
    <property type="entry name" value="ECH_1"/>
    <property type="match status" value="1"/>
</dbReference>
<organism evidence="3 4">
    <name type="scientific">Nocardioides zeae</name>
    <dbReference type="NCBI Taxonomy" id="1457234"/>
    <lineage>
        <taxon>Bacteria</taxon>
        <taxon>Bacillati</taxon>
        <taxon>Actinomycetota</taxon>
        <taxon>Actinomycetes</taxon>
        <taxon>Propionibacteriales</taxon>
        <taxon>Nocardioidaceae</taxon>
        <taxon>Nocardioides</taxon>
    </lineage>
</organism>
<dbReference type="SUPFAM" id="SSF52096">
    <property type="entry name" value="ClpP/crotonase"/>
    <property type="match status" value="1"/>
</dbReference>
<evidence type="ECO:0000313" key="4">
    <source>
        <dbReference type="Proteomes" id="UP000468687"/>
    </source>
</evidence>
<dbReference type="Gene3D" id="3.90.226.10">
    <property type="entry name" value="2-enoyl-CoA Hydratase, Chain A, domain 1"/>
    <property type="match status" value="1"/>
</dbReference>
<dbReference type="PANTHER" id="PTHR43149:SF1">
    <property type="entry name" value="DELTA(3,5)-DELTA(2,4)-DIENOYL-COA ISOMERASE, MITOCHONDRIAL"/>
    <property type="match status" value="1"/>
</dbReference>
<dbReference type="EMBL" id="JAAGXA010000008">
    <property type="protein sequence ID" value="NEN79237.1"/>
    <property type="molecule type" value="Genomic_DNA"/>
</dbReference>
<comment type="similarity">
    <text evidence="1 2">Belongs to the enoyl-CoA hydratase/isomerase family.</text>
</comment>
<dbReference type="InterPro" id="IPR018376">
    <property type="entry name" value="Enoyl-CoA_hyd/isom_CS"/>
</dbReference>
<keyword evidence="4" id="KW-1185">Reference proteome</keyword>
<dbReference type="InterPro" id="IPR029045">
    <property type="entry name" value="ClpP/crotonase-like_dom_sf"/>
</dbReference>
<name>A0A6P0HLZ5_9ACTN</name>
<accession>A0A6P0HLZ5</accession>
<dbReference type="InterPro" id="IPR045002">
    <property type="entry name" value="Ech1-like"/>
</dbReference>
<dbReference type="PROSITE" id="PS00166">
    <property type="entry name" value="ENOYL_COA_HYDRATASE"/>
    <property type="match status" value="1"/>
</dbReference>
<dbReference type="Proteomes" id="UP000468687">
    <property type="component" value="Unassembled WGS sequence"/>
</dbReference>
<protein>
    <submittedName>
        <fullName evidence="3">Crotonase/enoyl-CoA hydratase family protein</fullName>
    </submittedName>
</protein>
<reference evidence="3 4" key="1">
    <citation type="journal article" date="2014" name="Int. J. Syst. Evol. Microbiol.">
        <title>Nocardioides zeae sp. nov., isolated from the stem of Zea mays.</title>
        <authorList>
            <person name="Glaeser S.P."/>
            <person name="McInroy J.A."/>
            <person name="Busse H.J."/>
            <person name="Kampfer P."/>
        </authorList>
    </citation>
    <scope>NUCLEOTIDE SEQUENCE [LARGE SCALE GENOMIC DNA]</scope>
    <source>
        <strain evidence="3 4">JCM 30728</strain>
    </source>
</reference>
<dbReference type="AlphaFoldDB" id="A0A6P0HLZ5"/>
<dbReference type="CDD" id="cd06558">
    <property type="entry name" value="crotonase-like"/>
    <property type="match status" value="1"/>
</dbReference>
<evidence type="ECO:0000256" key="1">
    <source>
        <dbReference type="ARBA" id="ARBA00005254"/>
    </source>
</evidence>
<dbReference type="RefSeq" id="WP_163772766.1">
    <property type="nucleotide sequence ID" value="NZ_JAAGXA010000008.1"/>
</dbReference>
<sequence length="270" mass="29044">MSASPATTYVSCTVEDGIARVVLDRPDKLNALTLDTLEDLIRVARWLRHDRTLRAVILSGAGESFCAGLDFGTVLKRPGRVARALVPSPLRGTNTFQEACWAWRRLPVPVIAAVHGHCYGGGLQIALAADFRFTTPDARWSVLEGKWGLIPDMSGVRSISELVGLDVAKRLAMTAEIVSGKEALDLGLVTGVDADPVAAAESLVAEIKAKSPDAVAAAKRLFDGARTSSARRTFARERIEQVILLATRNTRVARESAFAKIAPTFGPRSR</sequence>
<proteinExistence type="inferred from homology"/>
<dbReference type="PANTHER" id="PTHR43149">
    <property type="entry name" value="ENOYL-COA HYDRATASE"/>
    <property type="match status" value="1"/>
</dbReference>
<evidence type="ECO:0000313" key="3">
    <source>
        <dbReference type="EMBL" id="NEN79237.1"/>
    </source>
</evidence>
<dbReference type="NCBIfam" id="NF005699">
    <property type="entry name" value="PRK07509.1"/>
    <property type="match status" value="1"/>
</dbReference>
<dbReference type="InterPro" id="IPR001753">
    <property type="entry name" value="Enoyl-CoA_hydra/iso"/>
</dbReference>
<gene>
    <name evidence="3" type="ORF">G3T38_13215</name>
</gene>
<evidence type="ECO:0000256" key="2">
    <source>
        <dbReference type="RuleBase" id="RU003707"/>
    </source>
</evidence>
<dbReference type="GO" id="GO:0016853">
    <property type="term" value="F:isomerase activity"/>
    <property type="evidence" value="ECO:0007669"/>
    <property type="project" value="InterPro"/>
</dbReference>